<sequence>MGDRGRIEKAVEEAIGWLERNQLAKVEEFEHKQKELEEICGPLITKMYQGGRGADSAGINSGGSSGSSVGGSGGGGSGPKTEEFMGE</sequence>
<proteinExistence type="predicted"/>
<dbReference type="SUPFAM" id="SSF100934">
    <property type="entry name" value="Heat shock protein 70kD (HSP70), C-terminal subdomain"/>
    <property type="match status" value="1"/>
</dbReference>
<reference evidence="3" key="1">
    <citation type="journal article" date="2017" name="Nat. Commun.">
        <title>The asparagus genome sheds light on the origin and evolution of a young Y chromosome.</title>
        <authorList>
            <person name="Harkess A."/>
            <person name="Zhou J."/>
            <person name="Xu C."/>
            <person name="Bowers J.E."/>
            <person name="Van der Hulst R."/>
            <person name="Ayyampalayam S."/>
            <person name="Mercati F."/>
            <person name="Riccardi P."/>
            <person name="McKain M.R."/>
            <person name="Kakrana A."/>
            <person name="Tang H."/>
            <person name="Ray J."/>
            <person name="Groenendijk J."/>
            <person name="Arikit S."/>
            <person name="Mathioni S.M."/>
            <person name="Nakano M."/>
            <person name="Shan H."/>
            <person name="Telgmann-Rauber A."/>
            <person name="Kanno A."/>
            <person name="Yue Z."/>
            <person name="Chen H."/>
            <person name="Li W."/>
            <person name="Chen Y."/>
            <person name="Xu X."/>
            <person name="Zhang Y."/>
            <person name="Luo S."/>
            <person name="Chen H."/>
            <person name="Gao J."/>
            <person name="Mao Z."/>
            <person name="Pires J.C."/>
            <person name="Luo M."/>
            <person name="Kudrna D."/>
            <person name="Wing R.A."/>
            <person name="Meyers B.C."/>
            <person name="Yi K."/>
            <person name="Kong H."/>
            <person name="Lavrijsen P."/>
            <person name="Sunseri F."/>
            <person name="Falavigna A."/>
            <person name="Ye Y."/>
            <person name="Leebens-Mack J.H."/>
            <person name="Chen G."/>
        </authorList>
    </citation>
    <scope>NUCLEOTIDE SEQUENCE [LARGE SCALE GENOMIC DNA]</scope>
    <source>
        <strain evidence="3">cv. DH0086</strain>
    </source>
</reference>
<dbReference type="InterPro" id="IPR029048">
    <property type="entry name" value="HSP70_C_sf"/>
</dbReference>
<dbReference type="AlphaFoldDB" id="A0A5P1EKD3"/>
<protein>
    <recommendedName>
        <fullName evidence="4">Heat shock 70 kDa protein</fullName>
    </recommendedName>
</protein>
<dbReference type="Gene3D" id="1.20.1270.10">
    <property type="match status" value="1"/>
</dbReference>
<accession>A0A5P1EKD3</accession>
<name>A0A5P1EKD3_ASPOF</name>
<evidence type="ECO:0000313" key="3">
    <source>
        <dbReference type="Proteomes" id="UP000243459"/>
    </source>
</evidence>
<gene>
    <name evidence="2" type="ORF">A4U43_C06F4580</name>
</gene>
<feature type="compositionally biased region" description="Gly residues" evidence="1">
    <location>
        <begin position="60"/>
        <end position="78"/>
    </location>
</feature>
<organism evidence="2 3">
    <name type="scientific">Asparagus officinalis</name>
    <name type="common">Garden asparagus</name>
    <dbReference type="NCBI Taxonomy" id="4686"/>
    <lineage>
        <taxon>Eukaryota</taxon>
        <taxon>Viridiplantae</taxon>
        <taxon>Streptophyta</taxon>
        <taxon>Embryophyta</taxon>
        <taxon>Tracheophyta</taxon>
        <taxon>Spermatophyta</taxon>
        <taxon>Magnoliopsida</taxon>
        <taxon>Liliopsida</taxon>
        <taxon>Asparagales</taxon>
        <taxon>Asparagaceae</taxon>
        <taxon>Asparagoideae</taxon>
        <taxon>Asparagus</taxon>
    </lineage>
</organism>
<dbReference type="EMBL" id="CM007386">
    <property type="protein sequence ID" value="ONK66143.1"/>
    <property type="molecule type" value="Genomic_DNA"/>
</dbReference>
<evidence type="ECO:0008006" key="4">
    <source>
        <dbReference type="Google" id="ProtNLM"/>
    </source>
</evidence>
<dbReference type="OMA" id="KMYQGES"/>
<feature type="region of interest" description="Disordered" evidence="1">
    <location>
        <begin position="50"/>
        <end position="87"/>
    </location>
</feature>
<evidence type="ECO:0000313" key="2">
    <source>
        <dbReference type="EMBL" id="ONK66143.1"/>
    </source>
</evidence>
<keyword evidence="3" id="KW-1185">Reference proteome</keyword>
<evidence type="ECO:0000256" key="1">
    <source>
        <dbReference type="SAM" id="MobiDB-lite"/>
    </source>
</evidence>
<dbReference type="Proteomes" id="UP000243459">
    <property type="component" value="Chromosome 6"/>
</dbReference>
<dbReference type="Gramene" id="ONK66143">
    <property type="protein sequence ID" value="ONK66143"/>
    <property type="gene ID" value="A4U43_C06F4580"/>
</dbReference>